<feature type="transmembrane region" description="Helical" evidence="1">
    <location>
        <begin position="443"/>
        <end position="465"/>
    </location>
</feature>
<feature type="transmembrane region" description="Helical" evidence="1">
    <location>
        <begin position="407"/>
        <end position="431"/>
    </location>
</feature>
<gene>
    <name evidence="2" type="ORF">TH4_18850</name>
</gene>
<dbReference type="Proteomes" id="UP000094009">
    <property type="component" value="Unassembled WGS sequence"/>
</dbReference>
<comment type="caution">
    <text evidence="2">The sequence shown here is derived from an EMBL/GenBank/DDBJ whole genome shotgun (WGS) entry which is preliminary data.</text>
</comment>
<feature type="transmembrane region" description="Helical" evidence="1">
    <location>
        <begin position="348"/>
        <end position="369"/>
    </location>
</feature>
<sequence>MNTPLKQLILIETGLLALFVLLGNGMRSVATMTVSVSQGEFASFLNISVERTDILIEVLIGGAVMALAIAPFVINSHTARKVCLATAVLASASYAAVGLTMHWDPALSVREIIVLASFCMGGFAISFFAPLAQLAISQAKTDREKSMLTTVWTAAQPMAFLIAPQLVKYVAFDVGTGNYFLILAVMPILFLLIMPMVMGTADGAAMPTNTGNTGAKQAPNWKLIGLFLSVVIIFEAWTTANSFLGVESLTGLGLMSAFLVLSAILYFSVKSAMPHDTKLPSDAIFLLVVLFILEIPTTGVYDTAYLVRHLCSSELIDDRATLGAASQVIMVFAAGALIARNPVWRERLWLLAIPCLIVSSVATIFYPYPATDAALFYWTKMLSSIGIGIATTIVVSAVIASANGNKLITLAPAFVIMFGTEVGIEILEITFQISKLAGLGVTAAYQMVFVVQVSAVLLATTLMAWRWLAPKTQKTSAA</sequence>
<keyword evidence="1" id="KW-1133">Transmembrane helix</keyword>
<dbReference type="RefSeq" id="WP_064782261.1">
    <property type="nucleotide sequence ID" value="NZ_JPVZ01000011.1"/>
</dbReference>
<feature type="transmembrane region" description="Helical" evidence="1">
    <location>
        <begin position="281"/>
        <end position="301"/>
    </location>
</feature>
<evidence type="ECO:0000313" key="3">
    <source>
        <dbReference type="Proteomes" id="UP000094009"/>
    </source>
</evidence>
<organism evidence="2 3">
    <name type="scientific">Thalassospira tepidiphila MCCC 1A03514</name>
    <dbReference type="NCBI Taxonomy" id="1177930"/>
    <lineage>
        <taxon>Bacteria</taxon>
        <taxon>Pseudomonadati</taxon>
        <taxon>Pseudomonadota</taxon>
        <taxon>Alphaproteobacteria</taxon>
        <taxon>Rhodospirillales</taxon>
        <taxon>Thalassospiraceae</taxon>
        <taxon>Thalassospira</taxon>
    </lineage>
</organism>
<dbReference type="Gene3D" id="1.20.1250.20">
    <property type="entry name" value="MFS general substrate transporter like domains"/>
    <property type="match status" value="1"/>
</dbReference>
<feature type="transmembrane region" description="Helical" evidence="1">
    <location>
        <begin position="112"/>
        <end position="136"/>
    </location>
</feature>
<dbReference type="EMBL" id="JPVZ01000011">
    <property type="protein sequence ID" value="OAZ08106.1"/>
    <property type="molecule type" value="Genomic_DNA"/>
</dbReference>
<proteinExistence type="predicted"/>
<evidence type="ECO:0000256" key="1">
    <source>
        <dbReference type="SAM" id="Phobius"/>
    </source>
</evidence>
<keyword evidence="1" id="KW-0812">Transmembrane</keyword>
<feature type="transmembrane region" description="Helical" evidence="1">
    <location>
        <begin position="82"/>
        <end position="100"/>
    </location>
</feature>
<feature type="transmembrane region" description="Helical" evidence="1">
    <location>
        <begin position="148"/>
        <end position="167"/>
    </location>
</feature>
<protein>
    <recommendedName>
        <fullName evidence="4">MFS transporter</fullName>
    </recommendedName>
</protein>
<feature type="transmembrane region" description="Helical" evidence="1">
    <location>
        <begin position="249"/>
        <end position="269"/>
    </location>
</feature>
<feature type="transmembrane region" description="Helical" evidence="1">
    <location>
        <begin position="55"/>
        <end position="75"/>
    </location>
</feature>
<keyword evidence="1" id="KW-0472">Membrane</keyword>
<dbReference type="AlphaFoldDB" id="A0A853KVW6"/>
<name>A0A853KVW6_9PROT</name>
<accession>A0A853KVW6</accession>
<evidence type="ECO:0000313" key="2">
    <source>
        <dbReference type="EMBL" id="OAZ08106.1"/>
    </source>
</evidence>
<feature type="transmembrane region" description="Helical" evidence="1">
    <location>
        <begin position="381"/>
        <end position="400"/>
    </location>
</feature>
<feature type="transmembrane region" description="Helical" evidence="1">
    <location>
        <begin position="179"/>
        <end position="199"/>
    </location>
</feature>
<feature type="transmembrane region" description="Helical" evidence="1">
    <location>
        <begin position="321"/>
        <end position="339"/>
    </location>
</feature>
<dbReference type="SUPFAM" id="SSF103473">
    <property type="entry name" value="MFS general substrate transporter"/>
    <property type="match status" value="1"/>
</dbReference>
<dbReference type="InterPro" id="IPR036259">
    <property type="entry name" value="MFS_trans_sf"/>
</dbReference>
<feature type="transmembrane region" description="Helical" evidence="1">
    <location>
        <begin position="220"/>
        <end position="237"/>
    </location>
</feature>
<evidence type="ECO:0008006" key="4">
    <source>
        <dbReference type="Google" id="ProtNLM"/>
    </source>
</evidence>
<reference evidence="2 3" key="1">
    <citation type="submission" date="2014-07" db="EMBL/GenBank/DDBJ databases">
        <title>Draft genome sequence of Thalassospira tepidiphila 1-1B.</title>
        <authorList>
            <person name="Lai Q."/>
            <person name="Shao Z."/>
        </authorList>
    </citation>
    <scope>NUCLEOTIDE SEQUENCE [LARGE SCALE GENOMIC DNA]</scope>
    <source>
        <strain evidence="2 3">MCCC 1A03514</strain>
    </source>
</reference>